<organism evidence="1 2">
    <name type="scientific">Paeniglutamicibacter kerguelensis</name>
    <dbReference type="NCBI Taxonomy" id="254788"/>
    <lineage>
        <taxon>Bacteria</taxon>
        <taxon>Bacillati</taxon>
        <taxon>Actinomycetota</taxon>
        <taxon>Actinomycetes</taxon>
        <taxon>Micrococcales</taxon>
        <taxon>Micrococcaceae</taxon>
        <taxon>Paeniglutamicibacter</taxon>
    </lineage>
</organism>
<evidence type="ECO:0000313" key="1">
    <source>
        <dbReference type="EMBL" id="MBP2385158.1"/>
    </source>
</evidence>
<name>A0ABS4X9W6_9MICC</name>
<dbReference type="Proteomes" id="UP001296993">
    <property type="component" value="Unassembled WGS sequence"/>
</dbReference>
<keyword evidence="2" id="KW-1185">Reference proteome</keyword>
<sequence length="34" mass="3781">MMLALSLFNFTEFAIFHLLPDLTSNVALAALHFA</sequence>
<gene>
    <name evidence="1" type="ORF">JOF47_000669</name>
</gene>
<dbReference type="EMBL" id="JAGIOF010000001">
    <property type="protein sequence ID" value="MBP2385158.1"/>
    <property type="molecule type" value="Genomic_DNA"/>
</dbReference>
<accession>A0ABS4X9W6</accession>
<protein>
    <submittedName>
        <fullName evidence="1">Uncharacterized protein</fullName>
    </submittedName>
</protein>
<evidence type="ECO:0000313" key="2">
    <source>
        <dbReference type="Proteomes" id="UP001296993"/>
    </source>
</evidence>
<reference evidence="1 2" key="1">
    <citation type="submission" date="2021-03" db="EMBL/GenBank/DDBJ databases">
        <title>Sequencing the genomes of 1000 actinobacteria strains.</title>
        <authorList>
            <person name="Klenk H.-P."/>
        </authorList>
    </citation>
    <scope>NUCLEOTIDE SEQUENCE [LARGE SCALE GENOMIC DNA]</scope>
    <source>
        <strain evidence="1 2">DSM 15797</strain>
    </source>
</reference>
<comment type="caution">
    <text evidence="1">The sequence shown here is derived from an EMBL/GenBank/DDBJ whole genome shotgun (WGS) entry which is preliminary data.</text>
</comment>
<proteinExistence type="predicted"/>